<feature type="transmembrane region" description="Helical" evidence="1">
    <location>
        <begin position="21"/>
        <end position="38"/>
    </location>
</feature>
<keyword evidence="1" id="KW-0812">Transmembrane</keyword>
<dbReference type="Proteomes" id="UP000247689">
    <property type="component" value="Unassembled WGS sequence"/>
</dbReference>
<dbReference type="Pfam" id="PF06836">
    <property type="entry name" value="DUF1240"/>
    <property type="match status" value="1"/>
</dbReference>
<keyword evidence="1" id="KW-1133">Transmembrane helix</keyword>
<proteinExistence type="predicted"/>
<organism evidence="2 3">
    <name type="scientific">Kangiella spongicola</name>
    <dbReference type="NCBI Taxonomy" id="796379"/>
    <lineage>
        <taxon>Bacteria</taxon>
        <taxon>Pseudomonadati</taxon>
        <taxon>Pseudomonadota</taxon>
        <taxon>Gammaproteobacteria</taxon>
        <taxon>Kangiellales</taxon>
        <taxon>Kangiellaceae</taxon>
        <taxon>Kangiella</taxon>
    </lineage>
</organism>
<reference evidence="2 3" key="1">
    <citation type="submission" date="2018-05" db="EMBL/GenBank/DDBJ databases">
        <title>Kangiella spongicola genome sequence.</title>
        <authorList>
            <person name="Maclea K.S."/>
            <person name="Goen A.E."/>
            <person name="Kelley C."/>
            <person name="Underriner A."/>
            <person name="Silverwood T."/>
            <person name="Trachtenberg A.M."/>
        </authorList>
    </citation>
    <scope>NUCLEOTIDE SEQUENCE [LARGE SCALE GENOMIC DNA]</scope>
    <source>
        <strain evidence="2 3">ATCC BAA-2076</strain>
    </source>
</reference>
<dbReference type="EMBL" id="QICH01000001">
    <property type="protein sequence ID" value="PXF64382.1"/>
    <property type="molecule type" value="Genomic_DNA"/>
</dbReference>
<dbReference type="AlphaFoldDB" id="A0A318D4Z1"/>
<keyword evidence="3" id="KW-1185">Reference proteome</keyword>
<feature type="transmembrane region" description="Helical" evidence="1">
    <location>
        <begin position="96"/>
        <end position="117"/>
    </location>
</feature>
<feature type="transmembrane region" description="Helical" evidence="1">
    <location>
        <begin position="61"/>
        <end position="84"/>
    </location>
</feature>
<gene>
    <name evidence="2" type="ORF">DL796_04380</name>
</gene>
<evidence type="ECO:0000256" key="1">
    <source>
        <dbReference type="SAM" id="Phobius"/>
    </source>
</evidence>
<sequence>MTNNKSGYIDSKSKELKVASYINILSCLSLMFFALYYIEPFTTGLFNRIYNGSYYVEATKFGLFLILGIPALLSLTISSVLLVINQLKKSLGRKLGLTFVIFALLALISSFIMWPIINHQLDKHNYSYCFHYTGSNMFSPPVYVKHPSYCHKGARGVTKELFVWFDEQEAAGVELKPIEVQQKIQELKQEKGTDW</sequence>
<accession>A0A318D4Z1</accession>
<evidence type="ECO:0000313" key="2">
    <source>
        <dbReference type="EMBL" id="PXF64382.1"/>
    </source>
</evidence>
<name>A0A318D4Z1_9GAMM</name>
<evidence type="ECO:0008006" key="4">
    <source>
        <dbReference type="Google" id="ProtNLM"/>
    </source>
</evidence>
<comment type="caution">
    <text evidence="2">The sequence shown here is derived from an EMBL/GenBank/DDBJ whole genome shotgun (WGS) entry which is preliminary data.</text>
</comment>
<dbReference type="RefSeq" id="WP_110200342.1">
    <property type="nucleotide sequence ID" value="NZ_QICH01000001.1"/>
</dbReference>
<dbReference type="InterPro" id="IPR010665">
    <property type="entry name" value="DUF1240"/>
</dbReference>
<protein>
    <recommendedName>
        <fullName evidence="4">DUF1240 domain-containing protein</fullName>
    </recommendedName>
</protein>
<evidence type="ECO:0000313" key="3">
    <source>
        <dbReference type="Proteomes" id="UP000247689"/>
    </source>
</evidence>
<keyword evidence="1" id="KW-0472">Membrane</keyword>